<sequence length="260" mass="29115">MNIFFVIATFLYFLGMVKYLLHLATRNRILFILATIMITLGFVAETIAFGQRSMYTGHGPYTNVFEYCAFLSWTVFGVFLIAEGYFKIKPLGAFMVPVGFALMLVAIAVFDGSESTLPVKAYWLTMHRTLSFLAFGAFTLVFASGVMYLIQEKELKSKHFGGWYHRLPPLSVLDDMNRMGLIFGFPIISVGVVAAIVWSSQSYGFIIKLNTSTALLMLGWFMYATLLTGRVFFGWRGRRAAVMGVVSFCVVITALLIHIG</sequence>
<keyword evidence="1" id="KW-1133">Transmembrane helix</keyword>
<dbReference type="GO" id="GO:0020037">
    <property type="term" value="F:heme binding"/>
    <property type="evidence" value="ECO:0007669"/>
    <property type="project" value="InterPro"/>
</dbReference>
<evidence type="ECO:0000256" key="1">
    <source>
        <dbReference type="SAM" id="Phobius"/>
    </source>
</evidence>
<feature type="transmembrane region" description="Helical" evidence="1">
    <location>
        <begin position="130"/>
        <end position="150"/>
    </location>
</feature>
<dbReference type="PANTHER" id="PTHR38034">
    <property type="entry name" value="INNER MEMBRANE PROTEIN YPJD"/>
    <property type="match status" value="1"/>
</dbReference>
<evidence type="ECO:0000313" key="3">
    <source>
        <dbReference type="EMBL" id="VAX22021.1"/>
    </source>
</evidence>
<feature type="transmembrane region" description="Helical" evidence="1">
    <location>
        <begin position="212"/>
        <end position="233"/>
    </location>
</feature>
<dbReference type="InterPro" id="IPR002541">
    <property type="entry name" value="Cyt_c_assembly"/>
</dbReference>
<dbReference type="EMBL" id="UOGC01000131">
    <property type="protein sequence ID" value="VAX22021.1"/>
    <property type="molecule type" value="Genomic_DNA"/>
</dbReference>
<feature type="transmembrane region" description="Helical" evidence="1">
    <location>
        <begin position="6"/>
        <end position="22"/>
    </location>
</feature>
<keyword evidence="1" id="KW-0472">Membrane</keyword>
<gene>
    <name evidence="3" type="ORF">MNBD_NITROSPINAE01-706</name>
</gene>
<dbReference type="PANTHER" id="PTHR38034:SF1">
    <property type="entry name" value="INNER MEMBRANE PROTEIN YPJD"/>
    <property type="match status" value="1"/>
</dbReference>
<dbReference type="GO" id="GO:0017004">
    <property type="term" value="P:cytochrome complex assembly"/>
    <property type="evidence" value="ECO:0007669"/>
    <property type="project" value="InterPro"/>
</dbReference>
<organism evidence="3">
    <name type="scientific">hydrothermal vent metagenome</name>
    <dbReference type="NCBI Taxonomy" id="652676"/>
    <lineage>
        <taxon>unclassified sequences</taxon>
        <taxon>metagenomes</taxon>
        <taxon>ecological metagenomes</taxon>
    </lineage>
</organism>
<dbReference type="Pfam" id="PF01578">
    <property type="entry name" value="Cytochrom_C_asm"/>
    <property type="match status" value="1"/>
</dbReference>
<evidence type="ECO:0000259" key="2">
    <source>
        <dbReference type="Pfam" id="PF01578"/>
    </source>
</evidence>
<dbReference type="AlphaFoldDB" id="A0A3B1C5U8"/>
<feature type="transmembrane region" description="Helical" evidence="1">
    <location>
        <begin position="240"/>
        <end position="259"/>
    </location>
</feature>
<dbReference type="InterPro" id="IPR052372">
    <property type="entry name" value="YpjD/HemX"/>
</dbReference>
<proteinExistence type="predicted"/>
<feature type="transmembrane region" description="Helical" evidence="1">
    <location>
        <begin position="91"/>
        <end position="110"/>
    </location>
</feature>
<feature type="transmembrane region" description="Helical" evidence="1">
    <location>
        <begin position="64"/>
        <end position="82"/>
    </location>
</feature>
<reference evidence="3" key="1">
    <citation type="submission" date="2018-06" db="EMBL/GenBank/DDBJ databases">
        <authorList>
            <person name="Zhirakovskaya E."/>
        </authorList>
    </citation>
    <scope>NUCLEOTIDE SEQUENCE</scope>
</reference>
<name>A0A3B1C5U8_9ZZZZ</name>
<feature type="domain" description="Cytochrome c assembly protein" evidence="2">
    <location>
        <begin position="62"/>
        <end position="254"/>
    </location>
</feature>
<keyword evidence="1" id="KW-0812">Transmembrane</keyword>
<feature type="transmembrane region" description="Helical" evidence="1">
    <location>
        <begin position="29"/>
        <end position="49"/>
    </location>
</feature>
<feature type="transmembrane region" description="Helical" evidence="1">
    <location>
        <begin position="180"/>
        <end position="200"/>
    </location>
</feature>
<protein>
    <recommendedName>
        <fullName evidence="2">Cytochrome c assembly protein domain-containing protein</fullName>
    </recommendedName>
</protein>
<accession>A0A3B1C5U8</accession>